<sequence length="556" mass="62026">MKSTSLIIFLSLLVSCGKSEQTPSTHEIKTSKIYGGDIVKSGQWPSVVAIAKLNSDGGLRESFCTGTLIDQSTVLTAAHCFSRNLSYYKRKAVITRDNVDAKDPRISKIKAIILHPKYQGKDSSYDFALVKVESAFEISAEKIIAPSKKKTFEARDVVRIVGFGKRENGESGIKFEAGTVIREDQHVEFTAGGKGKDTCSGDSGGPVFQKNQKDIYEFVGVTSRTPDDASVFCGDKTIYGKVSVAMKWVEAERLIAKAIELSNEESIKLLEKSLQIYPRYFKAYLELGKVYLKFRNINKASRNFLNASLIKADNIEALDNLAKIHAIQEDKFSEITILSRLIVLSPNTTRYFERLVELGKKEKAEISRGIGRFQKGDLHLAKLDLLEYPNDSFATFTLAFLYLKIGEAEKALQTLKSIKTNSIAAVNMKDKRGDTILLTAVFEGHLLIIKELMRFSPNLSVRDGYGNSLTEAAWWSKKLDIIDFLISKGVPFEANNYFEQFLSMISFENMEVVNFLLAKGIDTTLIGPEGATAQILAKETQNQELIELINSYTPKK</sequence>
<dbReference type="InterPro" id="IPR001254">
    <property type="entry name" value="Trypsin_dom"/>
</dbReference>
<dbReference type="SMART" id="SM00248">
    <property type="entry name" value="ANK"/>
    <property type="match status" value="3"/>
</dbReference>
<dbReference type="Gene3D" id="2.40.10.10">
    <property type="entry name" value="Trypsin-like serine proteases"/>
    <property type="match status" value="1"/>
</dbReference>
<dbReference type="PROSITE" id="PS00134">
    <property type="entry name" value="TRYPSIN_HIS"/>
    <property type="match status" value="1"/>
</dbReference>
<evidence type="ECO:0000313" key="8">
    <source>
        <dbReference type="Proteomes" id="UP000196531"/>
    </source>
</evidence>
<dbReference type="PROSITE" id="PS51257">
    <property type="entry name" value="PROKAR_LIPOPROTEIN"/>
    <property type="match status" value="1"/>
</dbReference>
<evidence type="ECO:0000256" key="1">
    <source>
        <dbReference type="ARBA" id="ARBA00007664"/>
    </source>
</evidence>
<keyword evidence="5" id="KW-0645">Protease</keyword>
<dbReference type="Pfam" id="PF00089">
    <property type="entry name" value="Trypsin"/>
    <property type="match status" value="1"/>
</dbReference>
<name>A0A1Y5FA92_9BACT</name>
<evidence type="ECO:0000256" key="5">
    <source>
        <dbReference type="RuleBase" id="RU363034"/>
    </source>
</evidence>
<dbReference type="InterPro" id="IPR019734">
    <property type="entry name" value="TPR_rpt"/>
</dbReference>
<evidence type="ECO:0000313" key="7">
    <source>
        <dbReference type="EMBL" id="OUR98457.1"/>
    </source>
</evidence>
<keyword evidence="4" id="KW-0802">TPR repeat</keyword>
<evidence type="ECO:0000256" key="2">
    <source>
        <dbReference type="ARBA" id="ARBA00023157"/>
    </source>
</evidence>
<feature type="domain" description="Peptidase S1" evidence="6">
    <location>
        <begin position="33"/>
        <end position="254"/>
    </location>
</feature>
<evidence type="ECO:0000256" key="4">
    <source>
        <dbReference type="PROSITE-ProRule" id="PRU00339"/>
    </source>
</evidence>
<dbReference type="Proteomes" id="UP000196531">
    <property type="component" value="Unassembled WGS sequence"/>
</dbReference>
<dbReference type="InterPro" id="IPR036770">
    <property type="entry name" value="Ankyrin_rpt-contain_sf"/>
</dbReference>
<dbReference type="Gene3D" id="1.25.40.20">
    <property type="entry name" value="Ankyrin repeat-containing domain"/>
    <property type="match status" value="1"/>
</dbReference>
<dbReference type="PROSITE" id="PS00135">
    <property type="entry name" value="TRYPSIN_SER"/>
    <property type="match status" value="1"/>
</dbReference>
<accession>A0A1Y5FA92</accession>
<dbReference type="InterPro" id="IPR001314">
    <property type="entry name" value="Peptidase_S1A"/>
</dbReference>
<dbReference type="Gene3D" id="1.25.40.10">
    <property type="entry name" value="Tetratricopeptide repeat domain"/>
    <property type="match status" value="1"/>
</dbReference>
<dbReference type="PROSITE" id="PS50240">
    <property type="entry name" value="TRYPSIN_DOM"/>
    <property type="match status" value="1"/>
</dbReference>
<dbReference type="PROSITE" id="PS50088">
    <property type="entry name" value="ANK_REPEAT"/>
    <property type="match status" value="1"/>
</dbReference>
<dbReference type="InterPro" id="IPR018114">
    <property type="entry name" value="TRYPSIN_HIS"/>
</dbReference>
<feature type="repeat" description="ANK" evidence="3">
    <location>
        <begin position="432"/>
        <end position="464"/>
    </location>
</feature>
<dbReference type="PRINTS" id="PR00722">
    <property type="entry name" value="CHYMOTRYPSIN"/>
</dbReference>
<dbReference type="SUPFAM" id="SSF50494">
    <property type="entry name" value="Trypsin-like serine proteases"/>
    <property type="match status" value="1"/>
</dbReference>
<dbReference type="InterPro" id="IPR033116">
    <property type="entry name" value="TRYPSIN_SER"/>
</dbReference>
<gene>
    <name evidence="7" type="ORF">A9Q84_03335</name>
</gene>
<comment type="similarity">
    <text evidence="1">Belongs to the peptidase S1 family.</text>
</comment>
<dbReference type="GO" id="GO:0006508">
    <property type="term" value="P:proteolysis"/>
    <property type="evidence" value="ECO:0007669"/>
    <property type="project" value="UniProtKB-KW"/>
</dbReference>
<dbReference type="InterPro" id="IPR011990">
    <property type="entry name" value="TPR-like_helical_dom_sf"/>
</dbReference>
<dbReference type="GO" id="GO:0004252">
    <property type="term" value="F:serine-type endopeptidase activity"/>
    <property type="evidence" value="ECO:0007669"/>
    <property type="project" value="InterPro"/>
</dbReference>
<feature type="repeat" description="TPR" evidence="4">
    <location>
        <begin position="281"/>
        <end position="314"/>
    </location>
</feature>
<dbReference type="SMART" id="SM00020">
    <property type="entry name" value="Tryp_SPc"/>
    <property type="match status" value="1"/>
</dbReference>
<dbReference type="PROSITE" id="PS50005">
    <property type="entry name" value="TPR"/>
    <property type="match status" value="1"/>
</dbReference>
<organism evidence="7 8">
    <name type="scientific">Halobacteriovorax marinus</name>
    <dbReference type="NCBI Taxonomy" id="97084"/>
    <lineage>
        <taxon>Bacteria</taxon>
        <taxon>Pseudomonadati</taxon>
        <taxon>Bdellovibrionota</taxon>
        <taxon>Bacteriovoracia</taxon>
        <taxon>Bacteriovoracales</taxon>
        <taxon>Halobacteriovoraceae</taxon>
        <taxon>Halobacteriovorax</taxon>
    </lineage>
</organism>
<dbReference type="SUPFAM" id="SSF48403">
    <property type="entry name" value="Ankyrin repeat"/>
    <property type="match status" value="1"/>
</dbReference>
<dbReference type="InterPro" id="IPR009003">
    <property type="entry name" value="Peptidase_S1_PA"/>
</dbReference>
<dbReference type="PANTHER" id="PTHR24276">
    <property type="entry name" value="POLYSERASE-RELATED"/>
    <property type="match status" value="1"/>
</dbReference>
<dbReference type="SUPFAM" id="SSF48452">
    <property type="entry name" value="TPR-like"/>
    <property type="match status" value="1"/>
</dbReference>
<keyword evidence="5" id="KW-0378">Hydrolase</keyword>
<dbReference type="EMBL" id="MAAO01000004">
    <property type="protein sequence ID" value="OUR98457.1"/>
    <property type="molecule type" value="Genomic_DNA"/>
</dbReference>
<dbReference type="PANTHER" id="PTHR24276:SF98">
    <property type="entry name" value="FI18310P1-RELATED"/>
    <property type="match status" value="1"/>
</dbReference>
<evidence type="ECO:0000259" key="6">
    <source>
        <dbReference type="PROSITE" id="PS50240"/>
    </source>
</evidence>
<comment type="caution">
    <text evidence="7">The sequence shown here is derived from an EMBL/GenBank/DDBJ whole genome shotgun (WGS) entry which is preliminary data.</text>
</comment>
<proteinExistence type="inferred from homology"/>
<dbReference type="InterPro" id="IPR002110">
    <property type="entry name" value="Ankyrin_rpt"/>
</dbReference>
<dbReference type="AlphaFoldDB" id="A0A1Y5FA92"/>
<keyword evidence="5" id="KW-0720">Serine protease</keyword>
<keyword evidence="2" id="KW-1015">Disulfide bond</keyword>
<dbReference type="InterPro" id="IPR050430">
    <property type="entry name" value="Peptidase_S1"/>
</dbReference>
<evidence type="ECO:0000256" key="3">
    <source>
        <dbReference type="PROSITE-ProRule" id="PRU00023"/>
    </source>
</evidence>
<reference evidence="8" key="1">
    <citation type="journal article" date="2017" name="Proc. Natl. Acad. Sci. U.S.A.">
        <title>Simulation of Deepwater Horizon oil plume reveals substrate specialization within a complex community of hydrocarbon-degraders.</title>
        <authorList>
            <person name="Hu P."/>
            <person name="Dubinsky E.A."/>
            <person name="Probst A.J."/>
            <person name="Wang J."/>
            <person name="Sieber C.M.K."/>
            <person name="Tom L.M."/>
            <person name="Gardinali P."/>
            <person name="Banfield J.F."/>
            <person name="Atlas R.M."/>
            <person name="Andersen G.L."/>
        </authorList>
    </citation>
    <scope>NUCLEOTIDE SEQUENCE [LARGE SCALE GENOMIC DNA]</scope>
</reference>
<protein>
    <recommendedName>
        <fullName evidence="6">Peptidase S1 domain-containing protein</fullName>
    </recommendedName>
</protein>
<keyword evidence="3" id="KW-0040">ANK repeat</keyword>
<dbReference type="InterPro" id="IPR043504">
    <property type="entry name" value="Peptidase_S1_PA_chymotrypsin"/>
</dbReference>